<proteinExistence type="predicted"/>
<protein>
    <submittedName>
        <fullName evidence="1">Uncharacterized protein</fullName>
    </submittedName>
</protein>
<evidence type="ECO:0000313" key="2">
    <source>
        <dbReference type="Proteomes" id="UP001062846"/>
    </source>
</evidence>
<comment type="caution">
    <text evidence="1">The sequence shown here is derived from an EMBL/GenBank/DDBJ whole genome shotgun (WGS) entry which is preliminary data.</text>
</comment>
<name>A0ACC0NSC0_RHOML</name>
<keyword evidence="2" id="KW-1185">Reference proteome</keyword>
<dbReference type="Proteomes" id="UP001062846">
    <property type="component" value="Chromosome 5"/>
</dbReference>
<organism evidence="1 2">
    <name type="scientific">Rhododendron molle</name>
    <name type="common">Chinese azalea</name>
    <name type="synonym">Azalea mollis</name>
    <dbReference type="NCBI Taxonomy" id="49168"/>
    <lineage>
        <taxon>Eukaryota</taxon>
        <taxon>Viridiplantae</taxon>
        <taxon>Streptophyta</taxon>
        <taxon>Embryophyta</taxon>
        <taxon>Tracheophyta</taxon>
        <taxon>Spermatophyta</taxon>
        <taxon>Magnoliopsida</taxon>
        <taxon>eudicotyledons</taxon>
        <taxon>Gunneridae</taxon>
        <taxon>Pentapetalae</taxon>
        <taxon>asterids</taxon>
        <taxon>Ericales</taxon>
        <taxon>Ericaceae</taxon>
        <taxon>Ericoideae</taxon>
        <taxon>Rhodoreae</taxon>
        <taxon>Rhododendron</taxon>
    </lineage>
</organism>
<reference evidence="1" key="1">
    <citation type="submission" date="2022-02" db="EMBL/GenBank/DDBJ databases">
        <title>Plant Genome Project.</title>
        <authorList>
            <person name="Zhang R.-G."/>
        </authorList>
    </citation>
    <scope>NUCLEOTIDE SEQUENCE</scope>
    <source>
        <strain evidence="1">AT1</strain>
    </source>
</reference>
<evidence type="ECO:0000313" key="1">
    <source>
        <dbReference type="EMBL" id="KAI8556155.1"/>
    </source>
</evidence>
<dbReference type="EMBL" id="CM046392">
    <property type="protein sequence ID" value="KAI8556155.1"/>
    <property type="molecule type" value="Genomic_DNA"/>
</dbReference>
<accession>A0ACC0NSC0</accession>
<gene>
    <name evidence="1" type="ORF">RHMOL_Rhmol05G0229900</name>
</gene>
<sequence>MEGAPLDLMDPTLEGSYARNKKSLDASISPCCASKMIRAPGLPWQHVVTCLLSMHCVDNSLSIPICSASTI</sequence>